<organism evidence="2 3">
    <name type="scientific">Vagococcus entomophilus</name>
    <dbReference type="NCBI Taxonomy" id="1160095"/>
    <lineage>
        <taxon>Bacteria</taxon>
        <taxon>Bacillati</taxon>
        <taxon>Bacillota</taxon>
        <taxon>Bacilli</taxon>
        <taxon>Lactobacillales</taxon>
        <taxon>Enterococcaceae</taxon>
        <taxon>Vagococcus</taxon>
    </lineage>
</organism>
<dbReference type="SUPFAM" id="SSF55681">
    <property type="entry name" value="Class II aaRS and biotin synthetases"/>
    <property type="match status" value="1"/>
</dbReference>
<dbReference type="Pfam" id="PF21948">
    <property type="entry name" value="LplA-B_cat"/>
    <property type="match status" value="1"/>
</dbReference>
<sequence length="290" mass="32621">MFSYLLQYKGKEVLLFEEKEDAPSNQQFPFIFTDLLTEYAGNKQQLILHFWSLPNTIILGMKDTRLNQLDKGVAQLIAGDYQIVLRNSGGLAVVADSGVLNLSLILPITKEKALSIDDAYLLMANWIRQTFETETKKIEAFEIKDSYCPGTFDLSIHGKKFAGISQRRVKGGLAVMIYLSVNGDQGKRGQAIRNFYTISGADSNYPRVNPNSLATLADLLEENLTVTQVKTKLLASLTRQFQLSVDPQTLVQIQKTTDWQQQFSKQRQKMAQRNECIAKIKEALADDSSL</sequence>
<dbReference type="InterPro" id="IPR050664">
    <property type="entry name" value="Octanoyltrans_LipM/LipL"/>
</dbReference>
<dbReference type="AlphaFoldDB" id="A0A430AIH7"/>
<dbReference type="Gene3D" id="3.30.930.10">
    <property type="entry name" value="Bira Bifunctional Protein, Domain 2"/>
    <property type="match status" value="1"/>
</dbReference>
<dbReference type="PANTHER" id="PTHR43679:SF2">
    <property type="entry name" value="OCTANOYL-[GCVH]:PROTEIN N-OCTANOYLTRANSFERASE"/>
    <property type="match status" value="1"/>
</dbReference>
<dbReference type="InterPro" id="IPR045864">
    <property type="entry name" value="aa-tRNA-synth_II/BPL/LPL"/>
</dbReference>
<feature type="domain" description="BPL/LPL catalytic" evidence="1">
    <location>
        <begin position="42"/>
        <end position="224"/>
    </location>
</feature>
<dbReference type="InterPro" id="IPR004143">
    <property type="entry name" value="BPL_LPL_catalytic"/>
</dbReference>
<reference evidence="2 3" key="1">
    <citation type="submission" date="2017-05" db="EMBL/GenBank/DDBJ databases">
        <title>Vagococcus spp. assemblies.</title>
        <authorList>
            <person name="Gulvik C.A."/>
        </authorList>
    </citation>
    <scope>NUCLEOTIDE SEQUENCE [LARGE SCALE GENOMIC DNA]</scope>
    <source>
        <strain evidence="2 3">DSM 24756</strain>
    </source>
</reference>
<accession>A0A430AIH7</accession>
<dbReference type="PROSITE" id="PS51733">
    <property type="entry name" value="BPL_LPL_CATALYTIC"/>
    <property type="match status" value="1"/>
</dbReference>
<protein>
    <recommendedName>
        <fullName evidence="1">BPL/LPL catalytic domain-containing protein</fullName>
    </recommendedName>
</protein>
<evidence type="ECO:0000313" key="3">
    <source>
        <dbReference type="Proteomes" id="UP000288669"/>
    </source>
</evidence>
<name>A0A430AIH7_9ENTE</name>
<dbReference type="OrthoDB" id="2080934at2"/>
<dbReference type="GO" id="GO:0016740">
    <property type="term" value="F:transferase activity"/>
    <property type="evidence" value="ECO:0007669"/>
    <property type="project" value="UniProtKB-ARBA"/>
</dbReference>
<dbReference type="PANTHER" id="PTHR43679">
    <property type="entry name" value="OCTANOYLTRANSFERASE LIPM-RELATED"/>
    <property type="match status" value="1"/>
</dbReference>
<dbReference type="CDD" id="cd16443">
    <property type="entry name" value="LplA"/>
    <property type="match status" value="1"/>
</dbReference>
<comment type="caution">
    <text evidence="2">The sequence shown here is derived from an EMBL/GenBank/DDBJ whole genome shotgun (WGS) entry which is preliminary data.</text>
</comment>
<proteinExistence type="predicted"/>
<evidence type="ECO:0000259" key="1">
    <source>
        <dbReference type="PROSITE" id="PS51733"/>
    </source>
</evidence>
<dbReference type="RefSeq" id="WP_126821758.1">
    <property type="nucleotide sequence ID" value="NZ_JBHLWU010000001.1"/>
</dbReference>
<gene>
    <name evidence="2" type="ORF">CBF30_00715</name>
</gene>
<evidence type="ECO:0000313" key="2">
    <source>
        <dbReference type="EMBL" id="RSU07794.1"/>
    </source>
</evidence>
<dbReference type="GO" id="GO:0009249">
    <property type="term" value="P:protein lipoylation"/>
    <property type="evidence" value="ECO:0007669"/>
    <property type="project" value="UniProtKB-ARBA"/>
</dbReference>
<dbReference type="GO" id="GO:0140096">
    <property type="term" value="F:catalytic activity, acting on a protein"/>
    <property type="evidence" value="ECO:0007669"/>
    <property type="project" value="UniProtKB-ARBA"/>
</dbReference>
<keyword evidence="3" id="KW-1185">Reference proteome</keyword>
<dbReference type="Proteomes" id="UP000288669">
    <property type="component" value="Unassembled WGS sequence"/>
</dbReference>
<dbReference type="EMBL" id="NGJZ01000001">
    <property type="protein sequence ID" value="RSU07794.1"/>
    <property type="molecule type" value="Genomic_DNA"/>
</dbReference>